<feature type="transmembrane region" description="Helical" evidence="8">
    <location>
        <begin position="321"/>
        <end position="339"/>
    </location>
</feature>
<evidence type="ECO:0000256" key="3">
    <source>
        <dbReference type="ARBA" id="ARBA00022679"/>
    </source>
</evidence>
<accession>A0ABR9QXA1</accession>
<protein>
    <submittedName>
        <fullName evidence="9">Undecaprenyl/decaprenyl-phosphate alpha-N-acetylglucosaminyl 1-phosphate transferase</fullName>
    </submittedName>
</protein>
<comment type="caution">
    <text evidence="9">The sequence shown here is derived from an EMBL/GenBank/DDBJ whole genome shotgun (WGS) entry which is preliminary data.</text>
</comment>
<evidence type="ECO:0000256" key="6">
    <source>
        <dbReference type="ARBA" id="ARBA00023136"/>
    </source>
</evidence>
<name>A0ABR9QXA1_9FIRM</name>
<evidence type="ECO:0000256" key="4">
    <source>
        <dbReference type="ARBA" id="ARBA00022692"/>
    </source>
</evidence>
<feature type="transmembrane region" description="Helical" evidence="8">
    <location>
        <begin position="218"/>
        <end position="236"/>
    </location>
</feature>
<feature type="region of interest" description="Disordered" evidence="7">
    <location>
        <begin position="374"/>
        <end position="393"/>
    </location>
</feature>
<evidence type="ECO:0000313" key="9">
    <source>
        <dbReference type="EMBL" id="MBE5035185.1"/>
    </source>
</evidence>
<dbReference type="Proteomes" id="UP001516588">
    <property type="component" value="Unassembled WGS sequence"/>
</dbReference>
<feature type="transmembrane region" description="Helical" evidence="8">
    <location>
        <begin position="248"/>
        <end position="264"/>
    </location>
</feature>
<feature type="transmembrane region" description="Helical" evidence="8">
    <location>
        <begin position="102"/>
        <end position="121"/>
    </location>
</feature>
<evidence type="ECO:0000256" key="2">
    <source>
        <dbReference type="ARBA" id="ARBA00022475"/>
    </source>
</evidence>
<dbReference type="GO" id="GO:0016740">
    <property type="term" value="F:transferase activity"/>
    <property type="evidence" value="ECO:0007669"/>
    <property type="project" value="UniProtKB-KW"/>
</dbReference>
<dbReference type="EMBL" id="JADCKA010000003">
    <property type="protein sequence ID" value="MBE5035185.1"/>
    <property type="molecule type" value="Genomic_DNA"/>
</dbReference>
<sequence>MQISVIWLCGIMYLLAFVITLILVPFSIKLAHKTGAIDIPKDERRVHKKPIPRIGGVAIFAGVTVALIIAMLSGLFRPGAVDRVSGMAFLDWDGHFLTDGKISQTAGVILGGTLVFIVGFVDDLKGMKPKVKLLWQIIAASFVFAFGVRIKFISFFFDDNITTFSFVLCYLITVIWIVAITNTINLVDGLDGLAAGVVAIASLCIAYVGYIFGFYIGAFPMLAIAGAALGFLPYNFYPARTFMGDCGSQYLGFVLACFSILGTVKSATIVAVLIPSLALLLPVVDTLLAIIRRAISGKSIMEADKNHLHHRLLRAGMGQRRTVLCIYGMCGVMGVASVLLSRDLFVETLGLLAVAFLYIYIVLTDPHKTAPHLKQDELAEDAKKAEKAKKHEE</sequence>
<dbReference type="InterPro" id="IPR000715">
    <property type="entry name" value="Glycosyl_transferase_4"/>
</dbReference>
<evidence type="ECO:0000313" key="10">
    <source>
        <dbReference type="Proteomes" id="UP001516588"/>
    </source>
</evidence>
<feature type="transmembrane region" description="Helical" evidence="8">
    <location>
        <begin position="270"/>
        <end position="291"/>
    </location>
</feature>
<evidence type="ECO:0000256" key="5">
    <source>
        <dbReference type="ARBA" id="ARBA00022989"/>
    </source>
</evidence>
<organism evidence="9 10">
    <name type="scientific">Gallibacter intestinalis</name>
    <dbReference type="NCBI Taxonomy" id="2779356"/>
    <lineage>
        <taxon>Bacteria</taxon>
        <taxon>Bacillati</taxon>
        <taxon>Bacillota</taxon>
        <taxon>Clostridia</taxon>
        <taxon>Eubacteriales</taxon>
        <taxon>Eubacteriaceae</taxon>
        <taxon>Gallibacter</taxon>
    </lineage>
</organism>
<feature type="transmembrane region" description="Helical" evidence="8">
    <location>
        <begin position="193"/>
        <end position="212"/>
    </location>
</feature>
<keyword evidence="5 8" id="KW-1133">Transmembrane helix</keyword>
<feature type="transmembrane region" description="Helical" evidence="8">
    <location>
        <begin position="163"/>
        <end position="181"/>
    </location>
</feature>
<keyword evidence="10" id="KW-1185">Reference proteome</keyword>
<evidence type="ECO:0000256" key="1">
    <source>
        <dbReference type="ARBA" id="ARBA00004651"/>
    </source>
</evidence>
<dbReference type="Pfam" id="PF00953">
    <property type="entry name" value="Glycos_transf_4"/>
    <property type="match status" value="1"/>
</dbReference>
<dbReference type="PANTHER" id="PTHR22926:SF3">
    <property type="entry name" value="UNDECAPRENYL-PHOSPHATE ALPHA-N-ACETYLGLUCOSAMINYL 1-PHOSPHATE TRANSFERASE"/>
    <property type="match status" value="1"/>
</dbReference>
<feature type="transmembrane region" description="Helical" evidence="8">
    <location>
        <begin position="133"/>
        <end position="157"/>
    </location>
</feature>
<comment type="subcellular location">
    <subcellularLocation>
        <location evidence="1">Cell membrane</location>
        <topology evidence="1">Multi-pass membrane protein</topology>
    </subcellularLocation>
</comment>
<gene>
    <name evidence="9" type="ORF">INF20_02690</name>
</gene>
<keyword evidence="6 8" id="KW-0472">Membrane</keyword>
<keyword evidence="4 8" id="KW-0812">Transmembrane</keyword>
<proteinExistence type="predicted"/>
<dbReference type="RefSeq" id="WP_226384855.1">
    <property type="nucleotide sequence ID" value="NZ_JADCKA010000003.1"/>
</dbReference>
<dbReference type="CDD" id="cd06853">
    <property type="entry name" value="GT_WecA_like"/>
    <property type="match status" value="1"/>
</dbReference>
<keyword evidence="3 9" id="KW-0808">Transferase</keyword>
<feature type="transmembrane region" description="Helical" evidence="8">
    <location>
        <begin position="6"/>
        <end position="26"/>
    </location>
</feature>
<evidence type="ECO:0000256" key="7">
    <source>
        <dbReference type="SAM" id="MobiDB-lite"/>
    </source>
</evidence>
<evidence type="ECO:0000256" key="8">
    <source>
        <dbReference type="SAM" id="Phobius"/>
    </source>
</evidence>
<feature type="transmembrane region" description="Helical" evidence="8">
    <location>
        <begin position="345"/>
        <end position="363"/>
    </location>
</feature>
<reference evidence="9 10" key="1">
    <citation type="submission" date="2020-10" db="EMBL/GenBank/DDBJ databases">
        <title>ChiBAC.</title>
        <authorList>
            <person name="Zenner C."/>
            <person name="Hitch T.C.A."/>
            <person name="Clavel T."/>
        </authorList>
    </citation>
    <scope>NUCLEOTIDE SEQUENCE [LARGE SCALE GENOMIC DNA]</scope>
    <source>
        <strain evidence="9 10">DSM 108706</strain>
    </source>
</reference>
<feature type="transmembrane region" description="Helical" evidence="8">
    <location>
        <begin position="54"/>
        <end position="76"/>
    </location>
</feature>
<keyword evidence="2" id="KW-1003">Cell membrane</keyword>
<dbReference type="PANTHER" id="PTHR22926">
    <property type="entry name" value="PHOSPHO-N-ACETYLMURAMOYL-PENTAPEPTIDE-TRANSFERASE"/>
    <property type="match status" value="1"/>
</dbReference>